<keyword evidence="1" id="KW-0472">Membrane</keyword>
<accession>A0A0E9XU37</accession>
<feature type="transmembrane region" description="Helical" evidence="1">
    <location>
        <begin position="7"/>
        <end position="27"/>
    </location>
</feature>
<dbReference type="EMBL" id="GBXM01003217">
    <property type="protein sequence ID" value="JAI05361.1"/>
    <property type="molecule type" value="Transcribed_RNA"/>
</dbReference>
<keyword evidence="1" id="KW-1133">Transmembrane helix</keyword>
<reference evidence="2" key="1">
    <citation type="submission" date="2014-11" db="EMBL/GenBank/DDBJ databases">
        <authorList>
            <person name="Amaro Gonzalez C."/>
        </authorList>
    </citation>
    <scope>NUCLEOTIDE SEQUENCE</scope>
</reference>
<evidence type="ECO:0000313" key="2">
    <source>
        <dbReference type="EMBL" id="JAI05361.1"/>
    </source>
</evidence>
<protein>
    <submittedName>
        <fullName evidence="2">Uncharacterized protein</fullName>
    </submittedName>
</protein>
<name>A0A0E9XU37_ANGAN</name>
<reference evidence="2" key="2">
    <citation type="journal article" date="2015" name="Fish Shellfish Immunol.">
        <title>Early steps in the European eel (Anguilla anguilla)-Vibrio vulnificus interaction in the gills: Role of the RtxA13 toxin.</title>
        <authorList>
            <person name="Callol A."/>
            <person name="Pajuelo D."/>
            <person name="Ebbesson L."/>
            <person name="Teles M."/>
            <person name="MacKenzie S."/>
            <person name="Amaro C."/>
        </authorList>
    </citation>
    <scope>NUCLEOTIDE SEQUENCE</scope>
</reference>
<proteinExistence type="predicted"/>
<sequence length="34" mass="4030">MKSVSQYIILFEFHYSLVINIIFSRSWSTCLLCS</sequence>
<organism evidence="2">
    <name type="scientific">Anguilla anguilla</name>
    <name type="common">European freshwater eel</name>
    <name type="synonym">Muraena anguilla</name>
    <dbReference type="NCBI Taxonomy" id="7936"/>
    <lineage>
        <taxon>Eukaryota</taxon>
        <taxon>Metazoa</taxon>
        <taxon>Chordata</taxon>
        <taxon>Craniata</taxon>
        <taxon>Vertebrata</taxon>
        <taxon>Euteleostomi</taxon>
        <taxon>Actinopterygii</taxon>
        <taxon>Neopterygii</taxon>
        <taxon>Teleostei</taxon>
        <taxon>Anguilliformes</taxon>
        <taxon>Anguillidae</taxon>
        <taxon>Anguilla</taxon>
    </lineage>
</organism>
<keyword evidence="1" id="KW-0812">Transmembrane</keyword>
<dbReference type="AlphaFoldDB" id="A0A0E9XU37"/>
<evidence type="ECO:0000256" key="1">
    <source>
        <dbReference type="SAM" id="Phobius"/>
    </source>
</evidence>